<dbReference type="EMBL" id="JAPFFF010000001">
    <property type="protein sequence ID" value="KAK8899014.1"/>
    <property type="molecule type" value="Genomic_DNA"/>
</dbReference>
<organism evidence="2 3">
    <name type="scientific">Tritrichomonas musculus</name>
    <dbReference type="NCBI Taxonomy" id="1915356"/>
    <lineage>
        <taxon>Eukaryota</taxon>
        <taxon>Metamonada</taxon>
        <taxon>Parabasalia</taxon>
        <taxon>Tritrichomonadida</taxon>
        <taxon>Tritrichomonadidae</taxon>
        <taxon>Tritrichomonas</taxon>
    </lineage>
</organism>
<keyword evidence="3" id="KW-1185">Reference proteome</keyword>
<sequence length="2554" mass="286899">MSAAVTLLTCDNIFGSGGKQFNYETGLQGSQLVAEVCKNLQMAEARNLRLLLRTNKETCVWISPTEILAHYNPANGMILYILRTNITIDLLTPDGSTKKILIDITKTVKELVQYISDKLRISTANIPTATSMNNSIGYSLYQIDKTGSHIPLDLNLTLPQQCDNYEKLFFKRRYFVFTKAQLRNQASAALIFNDVSANMNGKWSLTDVTLEQQADLLYFQLYSTINTSPEEVKPTKIPPNVSPNVRNLVTSYFETRTSPQTKEEAINQYLAIASQINGFGCERYNIKWATNNNTNQVQNGILSAGPQKVDILNPANNSIITSFPYTKYVSSLINQNNVNFRIISEESKAEYVLNLWCETPLAASSVQTLIAGYSTLHHDYSSDLTVNGFSKEGQTSEAEIIKGINISTFSNIYSFNQQTNKYIYYPGTVHQYTRIFEPVLSKIQAINPTISNDIAKNLQIVKNDPVNQEAILSLIFDIEYLSASDPTTATITGTTPVQSFKEIVDQKSIEYGILTLSTANITISGLEQLLLDCSSLLTCQKIIRNEILLRVDVTWKNQIDGIAKALTTYESFLKDSINSMKLNPVDGNLLYQIQCKLIEIDLYLNNLLQFIETFSKFSAGTPYYATIDKFKKNLREVLRPLIPRETKDRLVHIVKLYELMLSLSITLAIGNEFKQDQSVVNNSDLNQKLNESLTNFISSYTKVQESKKKLTVRPLAIKYITIVKNDLFEVRRDLINCKNVAEMIQSISNNSTFSQSVLYSITALDSCIHLIDDLRTEPYRDVPTQQQLKQLHDLIVETLQKFVIIQSNLRDQRSKDLYNNINDAITVLKTFVQILKQAIASPSKSIFGMIVKARTSVNGILPLVRELSSLLSDPGLYHYFSKVVSSFDDIMAVKTPTFANLQMTLKEMISSVQSEMNEMMNSQSMTDCLKVVTSANYPDREVQTLQMMKLILAPQLNDSSNPDKSVRLKKSFDSIQSVINCINQLPILNVYQMPRVNLVPFYKGKETNAMIQEFLPQVDLLSKVFKSIKSIPFFGSQKKFSIVIDYWERYFADCTMRIPQMKDDYICILAKLREVLKKKNQIDILGTNISTYISDFDSFNQQINTFFGNVDILIQALSKPCVRQDGIQSFVDFIQPKVMILQQLFINIESTSNKQNLNEKLVQLQQLLAASSGLAQLNLTQIQQFTDLLYQLLRDIVTIDNDKTTARSMSVTFTAASINLMNALSCYTELSLKDGNKVYPSIVPSNVIQQLCNEIIRSISVNLNNGIQPQNMTQLESIFNRYTIDLCSLPPSLAAASLFIKSQTVKLYPFDALRVLICSQTDRKLQLEQLKIMTIMFSMVAAQLVTSIIPFVEEIKTKAPSQKALFYATYLLRGIEGFDPKVLLESRNFQSVAFTYASLRDIRSTLALLLTESSSLNPSINQYATNFLLAIDQADTSLALYFAYSVRDLLNELLSLYVSTNNDEKKELVESLIDCVNDPSLQIGPNYTHLSKLAKALPIIEKDINTDTFPNNDPFIADVLNYFGQTKEFKLISHHWVNPMSDSDSASFWLNSYSDLTLSQASLSIIKPLYQKDILKVPLLFVRPSSLLTSMQVLCESCHDEQAKTLASVNKVSNLTNEILNQYGPLGSDTSNYQGDLRLQELLPQFFASFDSLVKEVMTLKEPNYQNLPNSDKLLGVTTAKQLSMILAQCEHTPLYDDAKIIIDYMKSQNQAQSSSPAVANTIVSTLNLLPTFIELPIKEATQELSDSLTKVFNNLSAQGTAMETLLAGFPNLLASMIKYLSTLNDKARKILNINVIYFIEALQKLQTATGNDPVIQRALIQNQLVQLSYFMTLKNQVLKDEDIEKSSATETLNLITFISNNDRNKIAITLMNLRSYQALAANRNLTVDLLNEIDEVLVVLNQNQQTNSLTPQQLGEQRDKLLIFLSNDTIKLAKLISSKNDVDSLINLRSEMKLVAQFTSSDGTQTAPPTSIRSLISIASNVELLSHRGLELTPNLSSGFVFEYIDTYFMSIQALTKFIEKQSKSDLRMFRRFVDNNGDLIDDLSLDGSSFEEQLGFSGLKSQFVSACANVLASVSTLNVGFSNASLMNTFNIILSREVPKITERANYLINSAKTMIETNTLKELNNSFIEATNVFHQQISSIVTNLQSANENTLVKIELPLIESIHSLASIANSMNDVVPIHYEPEQANKLPREFVLPTVDSTNSNLKPQDLAKNALSLLKMVNLPEYTNYMAAMPANSPLVDTTLQLYEQLKTVLSSCLLVSHRSVNLQNKLDIIDNSNSLVASINNLNKGIRNKCLGSPTWLRDSQRALKDISEKLNAFTPLCQNAIDSADNEEKTLGELHTKIFSVLNPLQERIVDIENIADIISKNSPVTPEREFAITLCGLISKGSSILSNLLLYAKDHPKEITDLDDCVARASHMINIINQLSEYFGYNRNNKDNSNLRIPSLDVLSKINQEVSGMLSAMTRHLSMASSDDPEAVKMREQLKIISKGIETLGVTMTQSTDTGVQGQSKFNSPEAQQRLMTRLELESSVIKYRYRLDFLENQITKFG</sequence>
<evidence type="ECO:0000259" key="1">
    <source>
        <dbReference type="PROSITE" id="PS50057"/>
    </source>
</evidence>
<gene>
    <name evidence="2" type="ORF">M9Y10_001310</name>
</gene>
<dbReference type="Proteomes" id="UP001470230">
    <property type="component" value="Unassembled WGS sequence"/>
</dbReference>
<dbReference type="PROSITE" id="PS50057">
    <property type="entry name" value="FERM_3"/>
    <property type="match status" value="1"/>
</dbReference>
<evidence type="ECO:0000313" key="3">
    <source>
        <dbReference type="Proteomes" id="UP001470230"/>
    </source>
</evidence>
<reference evidence="2 3" key="1">
    <citation type="submission" date="2024-04" db="EMBL/GenBank/DDBJ databases">
        <title>Tritrichomonas musculus Genome.</title>
        <authorList>
            <person name="Alves-Ferreira E."/>
            <person name="Grigg M."/>
            <person name="Lorenzi H."/>
            <person name="Galac M."/>
        </authorList>
    </citation>
    <scope>NUCLEOTIDE SEQUENCE [LARGE SCALE GENOMIC DNA]</scope>
    <source>
        <strain evidence="2 3">EAF2021</strain>
    </source>
</reference>
<accession>A0ABR2L6S0</accession>
<dbReference type="Gene3D" id="3.10.20.90">
    <property type="entry name" value="Phosphatidylinositol 3-kinase Catalytic Subunit, Chain A, domain 1"/>
    <property type="match status" value="1"/>
</dbReference>
<proteinExistence type="predicted"/>
<comment type="caution">
    <text evidence="2">The sequence shown here is derived from an EMBL/GenBank/DDBJ whole genome shotgun (WGS) entry which is preliminary data.</text>
</comment>
<name>A0ABR2L6S0_9EUKA</name>
<feature type="domain" description="FERM" evidence="1">
    <location>
        <begin position="86"/>
        <end position="381"/>
    </location>
</feature>
<protein>
    <recommendedName>
        <fullName evidence="1">FERM domain-containing protein</fullName>
    </recommendedName>
</protein>
<evidence type="ECO:0000313" key="2">
    <source>
        <dbReference type="EMBL" id="KAK8899014.1"/>
    </source>
</evidence>
<dbReference type="InterPro" id="IPR000299">
    <property type="entry name" value="FERM_domain"/>
</dbReference>